<dbReference type="OrthoDB" id="6321985at2"/>
<evidence type="ECO:0000259" key="2">
    <source>
        <dbReference type="PROSITE" id="PS50994"/>
    </source>
</evidence>
<dbReference type="InterPro" id="IPR050900">
    <property type="entry name" value="Transposase_IS3/IS150/IS904"/>
</dbReference>
<feature type="domain" description="Integrase catalytic" evidence="2">
    <location>
        <begin position="217"/>
        <end position="383"/>
    </location>
</feature>
<dbReference type="EMBL" id="RKKB01000048">
    <property type="protein sequence ID" value="RPA22402.1"/>
    <property type="molecule type" value="Genomic_DNA"/>
</dbReference>
<dbReference type="EMBL" id="RKKB01000001">
    <property type="protein sequence ID" value="RPA34757.1"/>
    <property type="molecule type" value="Genomic_DNA"/>
</dbReference>
<dbReference type="EMBL" id="CP034073">
    <property type="protein sequence ID" value="AZG34599.1"/>
    <property type="molecule type" value="Genomic_DNA"/>
</dbReference>
<dbReference type="Gene3D" id="3.30.420.10">
    <property type="entry name" value="Ribonuclease H-like superfamily/Ribonuclease H"/>
    <property type="match status" value="1"/>
</dbReference>
<feature type="coiled-coil region" evidence="1">
    <location>
        <begin position="64"/>
        <end position="91"/>
    </location>
</feature>
<sequence>MIRKTKITVSPLQKLEYAKLMVEQGYTNKQIEDMSGAGKSAVSRWKVQYQAELAGKTPKNVKALTEEQRRIQLLEAQLKQAMRDNDNLKKGCSFLHSRQSKLKMMREVKKANPGFKMSELCRVFEISCSSLYYKPIPKSVEKQAQIQLIEQAFSESHSTYGKRRIQADLLDLNCKVGVYAIASVMKKLGLIAIKPKKKHYYPNQGEEQVYAPNLLRRQFNPTTYNTHWVGDITYIKSHQGWSYLACVLDLGTKEIVGYALSSQPNAALATAALNNAIQRQRPNTQELMFHSDQGCQYSAKVFREKLKHLGIEQSMSRRGNCWDNAVMERFFRSLKTERLNRLAFTNHSAVVSVVEQYIQFYNYKRRHSAIDYKTPHQKYNELKKAA</sequence>
<dbReference type="EMBL" id="RKKB01000053">
    <property type="protein sequence ID" value="RPA22384.1"/>
    <property type="molecule type" value="Genomic_DNA"/>
</dbReference>
<dbReference type="Pfam" id="PF13276">
    <property type="entry name" value="HTH_21"/>
    <property type="match status" value="1"/>
</dbReference>
<evidence type="ECO:0000313" key="4">
    <source>
        <dbReference type="EMBL" id="AZG34599.1"/>
    </source>
</evidence>
<dbReference type="EMBL" id="CP034073">
    <property type="protein sequence ID" value="AZG35470.1"/>
    <property type="molecule type" value="Genomic_DNA"/>
</dbReference>
<keyword evidence="19" id="KW-1185">Reference proteome</keyword>
<dbReference type="PROSITE" id="PS50994">
    <property type="entry name" value="INTEGRASE"/>
    <property type="match status" value="1"/>
</dbReference>
<accession>A0A3N4DYB8</accession>
<evidence type="ECO:0000313" key="5">
    <source>
        <dbReference type="EMBL" id="AZG34603.1"/>
    </source>
</evidence>
<evidence type="ECO:0000313" key="3">
    <source>
        <dbReference type="EMBL" id="AZG33984.1"/>
    </source>
</evidence>
<reference evidence="20" key="2">
    <citation type="submission" date="2018-11" db="EMBL/GenBank/DDBJ databases">
        <title>Shewanella sp. R106.</title>
        <authorList>
            <person name="Hwang Y.J."/>
            <person name="Hwang C.Y."/>
        </authorList>
    </citation>
    <scope>NUCLEOTIDE SEQUENCE [LARGE SCALE GENOMIC DNA]</scope>
    <source>
        <strain evidence="20">R106</strain>
    </source>
</reference>
<evidence type="ECO:0000313" key="6">
    <source>
        <dbReference type="EMBL" id="AZG34606.1"/>
    </source>
</evidence>
<evidence type="ECO:0000313" key="18">
    <source>
        <dbReference type="EMBL" id="RPA34757.1"/>
    </source>
</evidence>
<dbReference type="InterPro" id="IPR048020">
    <property type="entry name" value="Transpos_IS3"/>
</dbReference>
<dbReference type="SUPFAM" id="SSF46689">
    <property type="entry name" value="Homeodomain-like"/>
    <property type="match status" value="1"/>
</dbReference>
<dbReference type="EMBL" id="RKKB01000001">
    <property type="protein sequence ID" value="RPA34255.1"/>
    <property type="molecule type" value="Genomic_DNA"/>
</dbReference>
<dbReference type="EMBL" id="CP034073">
    <property type="protein sequence ID" value="AZG35751.1"/>
    <property type="molecule type" value="Genomic_DNA"/>
</dbReference>
<organism evidence="13 20">
    <name type="scientific">Shewanella psychromarinicola</name>
    <dbReference type="NCBI Taxonomy" id="2487742"/>
    <lineage>
        <taxon>Bacteria</taxon>
        <taxon>Pseudomonadati</taxon>
        <taxon>Pseudomonadota</taxon>
        <taxon>Gammaproteobacteria</taxon>
        <taxon>Alteromonadales</taxon>
        <taxon>Shewanellaceae</taxon>
        <taxon>Shewanella</taxon>
    </lineage>
</organism>
<dbReference type="Proteomes" id="UP000278855">
    <property type="component" value="Unassembled WGS sequence"/>
</dbReference>
<dbReference type="EMBL" id="CP034073">
    <property type="protein sequence ID" value="AZG34603.1"/>
    <property type="molecule type" value="Genomic_DNA"/>
</dbReference>
<evidence type="ECO:0000313" key="20">
    <source>
        <dbReference type="Proteomes" id="UP000278855"/>
    </source>
</evidence>
<dbReference type="PANTHER" id="PTHR46889:SF4">
    <property type="entry name" value="TRANSPOSASE INSO FOR INSERTION SEQUENCE ELEMENT IS911B-RELATED"/>
    <property type="match status" value="1"/>
</dbReference>
<dbReference type="KEGG" id="spsr:EGC80_06455"/>
<evidence type="ECO:0000313" key="12">
    <source>
        <dbReference type="EMBL" id="AZG36901.1"/>
    </source>
</evidence>
<evidence type="ECO:0000313" key="7">
    <source>
        <dbReference type="EMBL" id="AZG35470.1"/>
    </source>
</evidence>
<reference evidence="3 19" key="1">
    <citation type="submission" date="2018-11" db="EMBL/GenBank/DDBJ databases">
        <title>Shewanella sp. M2.</title>
        <authorList>
            <person name="Hwang Y.J."/>
            <person name="Hwang C.Y."/>
        </authorList>
    </citation>
    <scope>NUCLEOTIDE SEQUENCE [LARGE SCALE GENOMIC DNA]</scope>
    <source>
        <strain evidence="3 19">M2</strain>
    </source>
</reference>
<dbReference type="EMBL" id="CP034073">
    <property type="protein sequence ID" value="AZG34606.1"/>
    <property type="molecule type" value="Genomic_DNA"/>
</dbReference>
<dbReference type="Pfam" id="PF00665">
    <property type="entry name" value="rve"/>
    <property type="match status" value="1"/>
</dbReference>
<evidence type="ECO:0000313" key="16">
    <source>
        <dbReference type="EMBL" id="RPA34255.1"/>
    </source>
</evidence>
<dbReference type="SUPFAM" id="SSF53098">
    <property type="entry name" value="Ribonuclease H-like"/>
    <property type="match status" value="1"/>
</dbReference>
<proteinExistence type="predicted"/>
<evidence type="ECO:0000313" key="10">
    <source>
        <dbReference type="EMBL" id="AZG36239.1"/>
    </source>
</evidence>
<dbReference type="KEGG" id="spsr:EGC80_11475"/>
<dbReference type="NCBIfam" id="NF033516">
    <property type="entry name" value="transpos_IS3"/>
    <property type="match status" value="1"/>
</dbReference>
<dbReference type="EMBL" id="CP034073">
    <property type="protein sequence ID" value="AZG36239.1"/>
    <property type="molecule type" value="Genomic_DNA"/>
</dbReference>
<evidence type="ECO:0000256" key="1">
    <source>
        <dbReference type="SAM" id="Coils"/>
    </source>
</evidence>
<dbReference type="EMBL" id="RKKB01000006">
    <property type="protein sequence ID" value="RPA31204.1"/>
    <property type="molecule type" value="Genomic_DNA"/>
</dbReference>
<evidence type="ECO:0000313" key="14">
    <source>
        <dbReference type="EMBL" id="RPA22402.1"/>
    </source>
</evidence>
<dbReference type="EMBL" id="CP034073">
    <property type="protein sequence ID" value="AZG36901.1"/>
    <property type="molecule type" value="Genomic_DNA"/>
</dbReference>
<dbReference type="EMBL" id="CP034073">
    <property type="protein sequence ID" value="AZG36416.1"/>
    <property type="molecule type" value="Genomic_DNA"/>
</dbReference>
<reference evidence="13" key="3">
    <citation type="submission" date="2018-11" db="EMBL/GenBank/DDBJ databases">
        <authorList>
            <person name="Hwang Y.J."/>
            <person name="Hwang C.Y."/>
        </authorList>
    </citation>
    <scope>NUCLEOTIDE SEQUENCE</scope>
    <source>
        <strain evidence="13">R106</strain>
    </source>
</reference>
<dbReference type="InterPro" id="IPR009057">
    <property type="entry name" value="Homeodomain-like_sf"/>
</dbReference>
<evidence type="ECO:0000313" key="11">
    <source>
        <dbReference type="EMBL" id="AZG36416.1"/>
    </source>
</evidence>
<dbReference type="GO" id="GO:0003676">
    <property type="term" value="F:nucleic acid binding"/>
    <property type="evidence" value="ECO:0007669"/>
    <property type="project" value="InterPro"/>
</dbReference>
<dbReference type="EMBL" id="CP034073">
    <property type="protein sequence ID" value="AZG35785.1"/>
    <property type="molecule type" value="Genomic_DNA"/>
</dbReference>
<dbReference type="KEGG" id="spsr:EGC80_02910"/>
<dbReference type="Pfam" id="PF13333">
    <property type="entry name" value="rve_2"/>
    <property type="match status" value="1"/>
</dbReference>
<evidence type="ECO:0000313" key="19">
    <source>
        <dbReference type="Proteomes" id="UP000273778"/>
    </source>
</evidence>
<dbReference type="InterPro" id="IPR036397">
    <property type="entry name" value="RNaseH_sf"/>
</dbReference>
<name>A0A3N4DYB8_9GAMM</name>
<dbReference type="InterPro" id="IPR001584">
    <property type="entry name" value="Integrase_cat-core"/>
</dbReference>
<evidence type="ECO:0000313" key="8">
    <source>
        <dbReference type="EMBL" id="AZG35751.1"/>
    </source>
</evidence>
<dbReference type="PANTHER" id="PTHR46889">
    <property type="entry name" value="TRANSPOSASE INSF FOR INSERTION SEQUENCE IS3B-RELATED"/>
    <property type="match status" value="1"/>
</dbReference>
<dbReference type="EMBL" id="CP034073">
    <property type="protein sequence ID" value="AZG33984.1"/>
    <property type="molecule type" value="Genomic_DNA"/>
</dbReference>
<dbReference type="KEGG" id="spsr:EGC80_06510"/>
<dbReference type="GO" id="GO:0015074">
    <property type="term" value="P:DNA integration"/>
    <property type="evidence" value="ECO:0007669"/>
    <property type="project" value="InterPro"/>
</dbReference>
<dbReference type="AlphaFoldDB" id="A0A3N4DYB8"/>
<keyword evidence="1" id="KW-0175">Coiled coil</keyword>
<gene>
    <name evidence="16" type="ORF">EGC77_00700</name>
    <name evidence="17" type="ORF">EGC77_00730</name>
    <name evidence="18" type="ORF">EGC77_03550</name>
    <name evidence="15" type="ORF">EGC77_14720</name>
    <name evidence="14" type="ORF">EGC77_22335</name>
    <name evidence="13" type="ORF">EGC77_22440</name>
    <name evidence="3" type="ORF">EGC80_02910</name>
    <name evidence="4" type="ORF">EGC80_06455</name>
    <name evidence="5" type="ORF">EGC80_06490</name>
    <name evidence="6" type="ORF">EGC80_06510</name>
    <name evidence="7" type="ORF">EGC80_11475</name>
    <name evidence="8" type="ORF">EGC80_13245</name>
    <name evidence="9" type="ORF">EGC80_13435</name>
    <name evidence="10" type="ORF">EGC80_16040</name>
    <name evidence="11" type="ORF">EGC80_17110</name>
    <name evidence="12" type="ORF">EGC80_19880</name>
</gene>
<evidence type="ECO:0000313" key="9">
    <source>
        <dbReference type="EMBL" id="AZG35785.1"/>
    </source>
</evidence>
<dbReference type="KEGG" id="spsr:EGC80_06490"/>
<evidence type="ECO:0000313" key="17">
    <source>
        <dbReference type="EMBL" id="RPA34259.1"/>
    </source>
</evidence>
<evidence type="ECO:0000313" key="13">
    <source>
        <dbReference type="EMBL" id="RPA22384.1"/>
    </source>
</evidence>
<evidence type="ECO:0000313" key="15">
    <source>
        <dbReference type="EMBL" id="RPA31204.1"/>
    </source>
</evidence>
<dbReference type="EMBL" id="RKKB01000001">
    <property type="protein sequence ID" value="RPA34259.1"/>
    <property type="molecule type" value="Genomic_DNA"/>
</dbReference>
<protein>
    <submittedName>
        <fullName evidence="13">IS3 family transposase</fullName>
    </submittedName>
</protein>
<dbReference type="InterPro" id="IPR025948">
    <property type="entry name" value="HTH-like_dom"/>
</dbReference>
<dbReference type="InterPro" id="IPR012337">
    <property type="entry name" value="RNaseH-like_sf"/>
</dbReference>
<dbReference type="Proteomes" id="UP000273778">
    <property type="component" value="Chromosome"/>
</dbReference>